<evidence type="ECO:0000313" key="3">
    <source>
        <dbReference type="Proteomes" id="UP000772618"/>
    </source>
</evidence>
<sequence>MKQLNNANVTLLILGTMLLSSSFMIERYTSMSDGMAGLIKGISFGLLILSLIVFLKRRKQQTQL</sequence>
<proteinExistence type="predicted"/>
<dbReference type="EMBL" id="JAHESD010000024">
    <property type="protein sequence ID" value="MBT1704061.1"/>
    <property type="molecule type" value="Genomic_DNA"/>
</dbReference>
<keyword evidence="1" id="KW-1133">Transmembrane helix</keyword>
<name>A0ABS5VRU0_9BACT</name>
<protein>
    <recommendedName>
        <fullName evidence="4">LPXTG cell wall anchor domain-containing protein</fullName>
    </recommendedName>
</protein>
<dbReference type="Proteomes" id="UP000772618">
    <property type="component" value="Unassembled WGS sequence"/>
</dbReference>
<keyword evidence="1" id="KW-0472">Membrane</keyword>
<evidence type="ECO:0000313" key="2">
    <source>
        <dbReference type="EMBL" id="MBT1704061.1"/>
    </source>
</evidence>
<keyword evidence="3" id="KW-1185">Reference proteome</keyword>
<feature type="transmembrane region" description="Helical" evidence="1">
    <location>
        <begin position="37"/>
        <end position="55"/>
    </location>
</feature>
<evidence type="ECO:0008006" key="4">
    <source>
        <dbReference type="Google" id="ProtNLM"/>
    </source>
</evidence>
<comment type="caution">
    <text evidence="2">The sequence shown here is derived from an EMBL/GenBank/DDBJ whole genome shotgun (WGS) entry which is preliminary data.</text>
</comment>
<dbReference type="RefSeq" id="WP_254154023.1">
    <property type="nucleotide sequence ID" value="NZ_JAHESD010000024.1"/>
</dbReference>
<gene>
    <name evidence="2" type="ORF">KK060_12275</name>
</gene>
<keyword evidence="1" id="KW-0812">Transmembrane</keyword>
<organism evidence="2 3">
    <name type="scientific">Chryseosolibacter indicus</name>
    <dbReference type="NCBI Taxonomy" id="2782351"/>
    <lineage>
        <taxon>Bacteria</taxon>
        <taxon>Pseudomonadati</taxon>
        <taxon>Bacteroidota</taxon>
        <taxon>Cytophagia</taxon>
        <taxon>Cytophagales</taxon>
        <taxon>Chryseotaleaceae</taxon>
        <taxon>Chryseosolibacter</taxon>
    </lineage>
</organism>
<evidence type="ECO:0000256" key="1">
    <source>
        <dbReference type="SAM" id="Phobius"/>
    </source>
</evidence>
<feature type="transmembrane region" description="Helical" evidence="1">
    <location>
        <begin position="7"/>
        <end position="25"/>
    </location>
</feature>
<reference evidence="2 3" key="1">
    <citation type="submission" date="2021-05" db="EMBL/GenBank/DDBJ databases">
        <title>A Polyphasic approach of four new species of the genus Ohtaekwangia: Ohtaekwangia histidinii sp. nov., Ohtaekwangia cretensis sp. nov., Ohtaekwangia indiensis sp. nov., Ohtaekwangia reichenbachii sp. nov. from diverse environment.</title>
        <authorList>
            <person name="Octaviana S."/>
        </authorList>
    </citation>
    <scope>NUCLEOTIDE SEQUENCE [LARGE SCALE GENOMIC DNA]</scope>
    <source>
        <strain evidence="2 3">PWU20</strain>
    </source>
</reference>
<accession>A0ABS5VRU0</accession>